<comment type="caution">
    <text evidence="7">The sequence shown here is derived from an EMBL/GenBank/DDBJ whole genome shotgun (WGS) entry which is preliminary data.</text>
</comment>
<feature type="region of interest" description="Disordered" evidence="5">
    <location>
        <begin position="78"/>
        <end position="156"/>
    </location>
</feature>
<feature type="domain" description="Carbohydrate kinase FGGY N-terminal" evidence="6">
    <location>
        <begin position="4"/>
        <end position="79"/>
    </location>
</feature>
<comment type="similarity">
    <text evidence="1">Belongs to the FGGY kinase family.</text>
</comment>
<dbReference type="Proteomes" id="UP001157017">
    <property type="component" value="Unassembled WGS sequence"/>
</dbReference>
<evidence type="ECO:0000313" key="8">
    <source>
        <dbReference type="Proteomes" id="UP001157017"/>
    </source>
</evidence>
<dbReference type="EMBL" id="BSUZ01000001">
    <property type="protein sequence ID" value="GMA84892.1"/>
    <property type="molecule type" value="Genomic_DNA"/>
</dbReference>
<dbReference type="Gene3D" id="3.30.420.40">
    <property type="match status" value="1"/>
</dbReference>
<dbReference type="InterPro" id="IPR043129">
    <property type="entry name" value="ATPase_NBD"/>
</dbReference>
<evidence type="ECO:0000256" key="4">
    <source>
        <dbReference type="ARBA" id="ARBA00022777"/>
    </source>
</evidence>
<keyword evidence="2" id="KW-0119">Carbohydrate metabolism</keyword>
<keyword evidence="8" id="KW-1185">Reference proteome</keyword>
<dbReference type="PANTHER" id="PTHR43095">
    <property type="entry name" value="SUGAR KINASE"/>
    <property type="match status" value="1"/>
</dbReference>
<dbReference type="Pfam" id="PF00370">
    <property type="entry name" value="FGGY_N"/>
    <property type="match status" value="1"/>
</dbReference>
<keyword evidence="4" id="KW-0418">Kinase</keyword>
<gene>
    <name evidence="7" type="ORF">GCM10025868_01420</name>
</gene>
<keyword evidence="2" id="KW-0859">Xylose metabolism</keyword>
<feature type="compositionally biased region" description="Basic residues" evidence="5">
    <location>
        <begin position="111"/>
        <end position="130"/>
    </location>
</feature>
<sequence>MTAGMAGPSLAWLQQHEPAVVARAAWALQPKDWLRARMTGVVATEPSDASATLLLDVVDVRWSGEVLDALHVDRRLLPEPAALVGRARRRPAGVGRRRPGTAGGRAGGGRGGRHRGSRPRHRPRRPRRGAGSRSAPGCRWWRRSEPPPSRRCRRRP</sequence>
<dbReference type="SUPFAM" id="SSF53067">
    <property type="entry name" value="Actin-like ATPase domain"/>
    <property type="match status" value="1"/>
</dbReference>
<evidence type="ECO:0000313" key="7">
    <source>
        <dbReference type="EMBL" id="GMA84892.1"/>
    </source>
</evidence>
<dbReference type="PANTHER" id="PTHR43095:SF5">
    <property type="entry name" value="XYLULOSE KINASE"/>
    <property type="match status" value="1"/>
</dbReference>
<feature type="compositionally biased region" description="Gly residues" evidence="5">
    <location>
        <begin position="101"/>
        <end position="110"/>
    </location>
</feature>
<evidence type="ECO:0000256" key="2">
    <source>
        <dbReference type="ARBA" id="ARBA00022629"/>
    </source>
</evidence>
<proteinExistence type="inferred from homology"/>
<name>A0ABQ6JAT6_9ACTN</name>
<protein>
    <recommendedName>
        <fullName evidence="6">Carbohydrate kinase FGGY N-terminal domain-containing protein</fullName>
    </recommendedName>
</protein>
<evidence type="ECO:0000256" key="3">
    <source>
        <dbReference type="ARBA" id="ARBA00022679"/>
    </source>
</evidence>
<feature type="compositionally biased region" description="Basic residues" evidence="5">
    <location>
        <begin position="86"/>
        <end position="99"/>
    </location>
</feature>
<accession>A0ABQ6JAT6</accession>
<dbReference type="InterPro" id="IPR018484">
    <property type="entry name" value="FGGY_N"/>
</dbReference>
<keyword evidence="3" id="KW-0808">Transferase</keyword>
<evidence type="ECO:0000256" key="5">
    <source>
        <dbReference type="SAM" id="MobiDB-lite"/>
    </source>
</evidence>
<organism evidence="7 8">
    <name type="scientific">Angustibacter aerolatus</name>
    <dbReference type="NCBI Taxonomy" id="1162965"/>
    <lineage>
        <taxon>Bacteria</taxon>
        <taxon>Bacillati</taxon>
        <taxon>Actinomycetota</taxon>
        <taxon>Actinomycetes</taxon>
        <taxon>Kineosporiales</taxon>
        <taxon>Kineosporiaceae</taxon>
    </lineage>
</organism>
<evidence type="ECO:0000256" key="1">
    <source>
        <dbReference type="ARBA" id="ARBA00009156"/>
    </source>
</evidence>
<evidence type="ECO:0000259" key="6">
    <source>
        <dbReference type="Pfam" id="PF00370"/>
    </source>
</evidence>
<reference evidence="8" key="1">
    <citation type="journal article" date="2019" name="Int. J. Syst. Evol. Microbiol.">
        <title>The Global Catalogue of Microorganisms (GCM) 10K type strain sequencing project: providing services to taxonomists for standard genome sequencing and annotation.</title>
        <authorList>
            <consortium name="The Broad Institute Genomics Platform"/>
            <consortium name="The Broad Institute Genome Sequencing Center for Infectious Disease"/>
            <person name="Wu L."/>
            <person name="Ma J."/>
        </authorList>
    </citation>
    <scope>NUCLEOTIDE SEQUENCE [LARGE SCALE GENOMIC DNA]</scope>
    <source>
        <strain evidence="8">NBRC 108730</strain>
    </source>
</reference>
<dbReference type="InterPro" id="IPR050406">
    <property type="entry name" value="FGGY_Carb_Kinase"/>
</dbReference>